<comment type="caution">
    <text evidence="2">The sequence shown here is derived from an EMBL/GenBank/DDBJ whole genome shotgun (WGS) entry which is preliminary data.</text>
</comment>
<sequence>MSLFGWILFFVGGCLAFINGVIGIGGVVNLAATVIGCALLISGSVFIGSAIVRRALLVTIMVNGRQITLKPIGDGRFVGPGDSVQLIHFASLEDATAHYSKVSTTTSEGGGHSSR</sequence>
<dbReference type="EMBL" id="JARCJK010000005">
    <property type="protein sequence ID" value="MDE4166314.1"/>
    <property type="molecule type" value="Genomic_DNA"/>
</dbReference>
<evidence type="ECO:0000313" key="3">
    <source>
        <dbReference type="Proteomes" id="UP001218364"/>
    </source>
</evidence>
<dbReference type="AlphaFoldDB" id="A0ABD4XB22"/>
<dbReference type="RefSeq" id="WP_274839701.1">
    <property type="nucleotide sequence ID" value="NZ_JARCJF010000005.1"/>
</dbReference>
<protein>
    <recommendedName>
        <fullName evidence="4">NfeD-like C-terminal domain-containing protein</fullName>
    </recommendedName>
</protein>
<gene>
    <name evidence="2" type="ORF">PXK24_11475</name>
</gene>
<evidence type="ECO:0000256" key="1">
    <source>
        <dbReference type="SAM" id="Phobius"/>
    </source>
</evidence>
<keyword evidence="1" id="KW-0812">Transmembrane</keyword>
<keyword evidence="1" id="KW-0472">Membrane</keyword>
<feature type="transmembrane region" description="Helical" evidence="1">
    <location>
        <begin position="26"/>
        <end position="52"/>
    </location>
</feature>
<name>A0ABD4XB22_9RHOB</name>
<organism evidence="2 3">
    <name type="scientific">Phaeobacter gallaeciensis</name>
    <dbReference type="NCBI Taxonomy" id="60890"/>
    <lineage>
        <taxon>Bacteria</taxon>
        <taxon>Pseudomonadati</taxon>
        <taxon>Pseudomonadota</taxon>
        <taxon>Alphaproteobacteria</taxon>
        <taxon>Rhodobacterales</taxon>
        <taxon>Roseobacteraceae</taxon>
        <taxon>Phaeobacter</taxon>
    </lineage>
</organism>
<proteinExistence type="predicted"/>
<keyword evidence="1" id="KW-1133">Transmembrane helix</keyword>
<reference evidence="2 3" key="1">
    <citation type="submission" date="2023-02" db="EMBL/GenBank/DDBJ databases">
        <title>Population genomics of bacteria associated with diatom.</title>
        <authorList>
            <person name="Xie J."/>
            <person name="Wang H."/>
        </authorList>
    </citation>
    <scope>NUCLEOTIDE SEQUENCE [LARGE SCALE GENOMIC DNA]</scope>
    <source>
        <strain evidence="2 3">PT47_8</strain>
    </source>
</reference>
<dbReference type="Proteomes" id="UP001218364">
    <property type="component" value="Unassembled WGS sequence"/>
</dbReference>
<evidence type="ECO:0008006" key="4">
    <source>
        <dbReference type="Google" id="ProtNLM"/>
    </source>
</evidence>
<accession>A0ABD4XB22</accession>
<evidence type="ECO:0000313" key="2">
    <source>
        <dbReference type="EMBL" id="MDE4166314.1"/>
    </source>
</evidence>